<evidence type="ECO:0000256" key="2">
    <source>
        <dbReference type="ARBA" id="ARBA00022670"/>
    </source>
</evidence>
<dbReference type="EMBL" id="BRXY01000007">
    <property type="protein sequence ID" value="GMH51952.1"/>
    <property type="molecule type" value="Genomic_DNA"/>
</dbReference>
<evidence type="ECO:0000313" key="8">
    <source>
        <dbReference type="EMBL" id="GMH51952.1"/>
    </source>
</evidence>
<keyword evidence="1 5" id="KW-0031">Aminopeptidase</keyword>
<dbReference type="GO" id="GO:0006508">
    <property type="term" value="P:proteolysis"/>
    <property type="evidence" value="ECO:0007669"/>
    <property type="project" value="UniProtKB-KW"/>
</dbReference>
<dbReference type="InterPro" id="IPR002467">
    <property type="entry name" value="Pept_M24A_MAP1"/>
</dbReference>
<dbReference type="NCBIfam" id="TIGR00500">
    <property type="entry name" value="met_pdase_I"/>
    <property type="match status" value="1"/>
</dbReference>
<feature type="binding site" evidence="5">
    <location>
        <position position="246"/>
    </location>
    <ligand>
        <name>a divalent metal cation</name>
        <dbReference type="ChEBI" id="CHEBI:60240"/>
        <label>2</label>
        <note>catalytic</note>
    </ligand>
</feature>
<comment type="function">
    <text evidence="6">Cotranslationally removes the N-terminal methionine from nascent proteins. The N-terminal methionine is often cleaved when the second residue in the primary sequence is small and uncharged (Met-Ala-, Cys, Gly, Pro, Ser, Thr, or Val).</text>
</comment>
<reference evidence="9" key="1">
    <citation type="journal article" date="2023" name="Commun. Biol.">
        <title>Genome analysis of Parmales, the sister group of diatoms, reveals the evolutionary specialization of diatoms from phago-mixotrophs to photoautotrophs.</title>
        <authorList>
            <person name="Ban H."/>
            <person name="Sato S."/>
            <person name="Yoshikawa S."/>
            <person name="Yamada K."/>
            <person name="Nakamura Y."/>
            <person name="Ichinomiya M."/>
            <person name="Sato N."/>
            <person name="Blanc-Mathieu R."/>
            <person name="Endo H."/>
            <person name="Kuwata A."/>
            <person name="Ogata H."/>
        </authorList>
    </citation>
    <scope>NUCLEOTIDE SEQUENCE [LARGE SCALE GENOMIC DNA]</scope>
    <source>
        <strain evidence="9">NIES 3701</strain>
    </source>
</reference>
<feature type="binding site" evidence="5">
    <location>
        <position position="151"/>
    </location>
    <ligand>
        <name>a divalent metal cation</name>
        <dbReference type="ChEBI" id="CHEBI:60240"/>
        <label>2</label>
        <note>catalytic</note>
    </ligand>
</feature>
<comment type="caution">
    <text evidence="8">The sequence shown here is derived from an EMBL/GenBank/DDBJ whole genome shotgun (WGS) entry which is preliminary data.</text>
</comment>
<evidence type="ECO:0000256" key="3">
    <source>
        <dbReference type="ARBA" id="ARBA00022723"/>
    </source>
</evidence>
<keyword evidence="9" id="KW-1185">Reference proteome</keyword>
<dbReference type="HAMAP" id="MF_01974">
    <property type="entry name" value="MetAP_1"/>
    <property type="match status" value="1"/>
</dbReference>
<evidence type="ECO:0000256" key="5">
    <source>
        <dbReference type="HAMAP-Rule" id="MF_03174"/>
    </source>
</evidence>
<dbReference type="PANTHER" id="PTHR43330:SF8">
    <property type="entry name" value="METHIONINE AMINOPEPTIDASE 1D, MITOCHONDRIAL"/>
    <property type="match status" value="1"/>
</dbReference>
<dbReference type="PANTHER" id="PTHR43330">
    <property type="entry name" value="METHIONINE AMINOPEPTIDASE"/>
    <property type="match status" value="1"/>
</dbReference>
<comment type="similarity">
    <text evidence="5">Belongs to the peptidase M24A family. Methionine aminopeptidase type 1 subfamily.</text>
</comment>
<dbReference type="InterPro" id="IPR001714">
    <property type="entry name" value="Pept_M24_MAP"/>
</dbReference>
<comment type="cofactor">
    <cofactor evidence="5">
        <name>Co(2+)</name>
        <dbReference type="ChEBI" id="CHEBI:48828"/>
    </cofactor>
    <cofactor evidence="5">
        <name>Zn(2+)</name>
        <dbReference type="ChEBI" id="CHEBI:29105"/>
    </cofactor>
    <cofactor evidence="5">
        <name>Mn(2+)</name>
        <dbReference type="ChEBI" id="CHEBI:29035"/>
    </cofactor>
    <cofactor evidence="5">
        <name>Fe(2+)</name>
        <dbReference type="ChEBI" id="CHEBI:29033"/>
    </cofactor>
    <text evidence="5">Binds 2 divalent metal cations per subunit. Has a high-affinity and a low affinity metal-binding site. The true nature of the physiological cofactor is under debate. The enzyme is active with cobalt, zinc, manganese or divalent iron ions. Most likely, methionine aminopeptidases function as mononuclear Fe(2+)-metalloproteases under physiological conditions, and the catalytically relevant metal-binding site has been assigned to the histidine-containing high-affinity site.</text>
</comment>
<feature type="binding site" evidence="5">
    <location>
        <position position="140"/>
    </location>
    <ligand>
        <name>a divalent metal cation</name>
        <dbReference type="ChEBI" id="CHEBI:60240"/>
        <label>1</label>
    </ligand>
</feature>
<feature type="binding site" evidence="5">
    <location>
        <position position="277"/>
    </location>
    <ligand>
        <name>a divalent metal cation</name>
        <dbReference type="ChEBI" id="CHEBI:60240"/>
        <label>1</label>
    </ligand>
</feature>
<dbReference type="PRINTS" id="PR00599">
    <property type="entry name" value="MAPEPTIDASE"/>
</dbReference>
<keyword evidence="2 5" id="KW-0645">Protease</keyword>
<dbReference type="EC" id="3.4.11.18" evidence="6"/>
<gene>
    <name evidence="8" type="ORF">TrST_g8229</name>
</gene>
<evidence type="ECO:0000256" key="1">
    <source>
        <dbReference type="ARBA" id="ARBA00022438"/>
    </source>
</evidence>
<dbReference type="Gene3D" id="3.90.230.10">
    <property type="entry name" value="Creatinase/methionine aminopeptidase superfamily"/>
    <property type="match status" value="1"/>
</dbReference>
<proteinExistence type="inferred from homology"/>
<dbReference type="Proteomes" id="UP001165085">
    <property type="component" value="Unassembled WGS sequence"/>
</dbReference>
<feature type="binding site" evidence="5">
    <location>
        <position position="277"/>
    </location>
    <ligand>
        <name>a divalent metal cation</name>
        <dbReference type="ChEBI" id="CHEBI:60240"/>
        <label>2</label>
        <note>catalytic</note>
    </ligand>
</feature>
<feature type="binding site" evidence="5">
    <location>
        <position position="123"/>
    </location>
    <ligand>
        <name>substrate</name>
    </ligand>
</feature>
<dbReference type="OrthoDB" id="3209743at2759"/>
<dbReference type="GO" id="GO:0004239">
    <property type="term" value="F:initiator methionyl aminopeptidase activity"/>
    <property type="evidence" value="ECO:0007669"/>
    <property type="project" value="UniProtKB-UniRule"/>
</dbReference>
<dbReference type="CDD" id="cd01086">
    <property type="entry name" value="MetAP1"/>
    <property type="match status" value="1"/>
</dbReference>
<name>A0A9W6ZIJ2_9STRA</name>
<sequence length="299" mass="31686">MNKHSKARFGSHFPVTPHEITPKLNVPAGIPKPPYALTGEVIPPPVTVALHKPDTISRMRAACGLAREVLDLACASVEVGITTDEIDKIVHSALCERGAYPSPLNYAGFPKSVCSSVNEVICHGIPDTRPLMDGDIVSFDVSCFLDSVHGDNCGTVAVGNVDEAGATLIKAAKEGMMAGIAAAKPGGCLTAVGAAIHEVADKYNFSSVRKYCGHGVADVFHAPPYVKHFRNSDECLLLPGMIFTIEPMFVEGNQASTTWTDNWTAVTVDGGRAAQFEHAIVITEDGSEILTLNPNNPVP</sequence>
<evidence type="ECO:0000256" key="6">
    <source>
        <dbReference type="RuleBase" id="RU003653"/>
    </source>
</evidence>
<keyword evidence="3 5" id="KW-0479">Metal-binding</keyword>
<keyword evidence="4 5" id="KW-0378">Hydrolase</keyword>
<dbReference type="InterPro" id="IPR000994">
    <property type="entry name" value="Pept_M24"/>
</dbReference>
<dbReference type="GO" id="GO:0070006">
    <property type="term" value="F:metalloaminopeptidase activity"/>
    <property type="evidence" value="ECO:0007669"/>
    <property type="project" value="UniProtKB-UniRule"/>
</dbReference>
<organism evidence="8 9">
    <name type="scientific">Triparma strigata</name>
    <dbReference type="NCBI Taxonomy" id="1606541"/>
    <lineage>
        <taxon>Eukaryota</taxon>
        <taxon>Sar</taxon>
        <taxon>Stramenopiles</taxon>
        <taxon>Ochrophyta</taxon>
        <taxon>Bolidophyceae</taxon>
        <taxon>Parmales</taxon>
        <taxon>Triparmaceae</taxon>
        <taxon>Triparma</taxon>
    </lineage>
</organism>
<feature type="domain" description="Peptidase M24" evidence="7">
    <location>
        <begin position="58"/>
        <end position="284"/>
    </location>
</feature>
<protein>
    <recommendedName>
        <fullName evidence="6">Methionine aminopeptidase</fullName>
        <ecNumber evidence="6">3.4.11.18</ecNumber>
    </recommendedName>
</protein>
<dbReference type="SUPFAM" id="SSF55920">
    <property type="entry name" value="Creatinase/aminopeptidase"/>
    <property type="match status" value="1"/>
</dbReference>
<dbReference type="AlphaFoldDB" id="A0A9W6ZIJ2"/>
<accession>A0A9W6ZIJ2</accession>
<feature type="binding site" evidence="5">
    <location>
        <position position="221"/>
    </location>
    <ligand>
        <name>substrate</name>
    </ligand>
</feature>
<evidence type="ECO:0000256" key="4">
    <source>
        <dbReference type="ARBA" id="ARBA00022801"/>
    </source>
</evidence>
<feature type="binding site" evidence="5">
    <location>
        <position position="151"/>
    </location>
    <ligand>
        <name>a divalent metal cation</name>
        <dbReference type="ChEBI" id="CHEBI:60240"/>
        <label>1</label>
    </ligand>
</feature>
<evidence type="ECO:0000259" key="7">
    <source>
        <dbReference type="Pfam" id="PF00557"/>
    </source>
</evidence>
<dbReference type="Pfam" id="PF00557">
    <property type="entry name" value="Peptidase_M24"/>
    <property type="match status" value="1"/>
</dbReference>
<dbReference type="GO" id="GO:0046872">
    <property type="term" value="F:metal ion binding"/>
    <property type="evidence" value="ECO:0007669"/>
    <property type="project" value="UniProtKB-UniRule"/>
</dbReference>
<dbReference type="InterPro" id="IPR036005">
    <property type="entry name" value="Creatinase/aminopeptidase-like"/>
</dbReference>
<evidence type="ECO:0000313" key="9">
    <source>
        <dbReference type="Proteomes" id="UP001165085"/>
    </source>
</evidence>
<comment type="catalytic activity">
    <reaction evidence="5 6">
        <text>Release of N-terminal amino acids, preferentially methionine, from peptides and arylamides.</text>
        <dbReference type="EC" id="3.4.11.18"/>
    </reaction>
</comment>
<feature type="binding site" evidence="5">
    <location>
        <position position="214"/>
    </location>
    <ligand>
        <name>a divalent metal cation</name>
        <dbReference type="ChEBI" id="CHEBI:60240"/>
        <label>2</label>
        <note>catalytic</note>
    </ligand>
</feature>